<proteinExistence type="predicted"/>
<keyword evidence="4" id="KW-1133">Transmembrane helix</keyword>
<keyword evidence="4" id="KW-0472">Membrane</keyword>
<keyword evidence="4" id="KW-0812">Transmembrane</keyword>
<feature type="transmembrane region" description="Helical" evidence="4">
    <location>
        <begin position="70"/>
        <end position="92"/>
    </location>
</feature>
<evidence type="ECO:0000256" key="2">
    <source>
        <dbReference type="ARBA" id="ARBA00022803"/>
    </source>
</evidence>
<reference evidence="5 6" key="1">
    <citation type="journal article" date="2018" name="Nat. Genet.">
        <title>The Rosa genome provides new insights in the design of modern roses.</title>
        <authorList>
            <person name="Bendahmane M."/>
        </authorList>
    </citation>
    <scope>NUCLEOTIDE SEQUENCE [LARGE SCALE GENOMIC DNA]</scope>
    <source>
        <strain evidence="6">cv. Old Blush</strain>
    </source>
</reference>
<dbReference type="PANTHER" id="PTHR16193:SF0">
    <property type="entry name" value="TETRATRICOPEPTIDE REPEAT PROTEIN 27"/>
    <property type="match status" value="1"/>
</dbReference>
<feature type="region of interest" description="Disordered" evidence="3">
    <location>
        <begin position="254"/>
        <end position="283"/>
    </location>
</feature>
<evidence type="ECO:0000256" key="3">
    <source>
        <dbReference type="SAM" id="MobiDB-lite"/>
    </source>
</evidence>
<dbReference type="Proteomes" id="UP000238479">
    <property type="component" value="Chromosome 1"/>
</dbReference>
<dbReference type="InterPro" id="IPR044244">
    <property type="entry name" value="TTC27/Emw1"/>
</dbReference>
<evidence type="ECO:0000313" key="6">
    <source>
        <dbReference type="Proteomes" id="UP000238479"/>
    </source>
</evidence>
<protein>
    <submittedName>
        <fullName evidence="5">Uncharacterized protein</fullName>
    </submittedName>
</protein>
<comment type="caution">
    <text evidence="5">The sequence shown here is derived from an EMBL/GenBank/DDBJ whole genome shotgun (WGS) entry which is preliminary data.</text>
</comment>
<evidence type="ECO:0000313" key="5">
    <source>
        <dbReference type="EMBL" id="PRQ55002.1"/>
    </source>
</evidence>
<evidence type="ECO:0000256" key="1">
    <source>
        <dbReference type="ARBA" id="ARBA00022737"/>
    </source>
</evidence>
<dbReference type="AlphaFoldDB" id="A0A2P6S8K2"/>
<keyword evidence="2" id="KW-0802">TPR repeat</keyword>
<evidence type="ECO:0000256" key="4">
    <source>
        <dbReference type="SAM" id="Phobius"/>
    </source>
</evidence>
<dbReference type="STRING" id="74649.A0A2P6S8K2"/>
<gene>
    <name evidence="5" type="ORF">RchiOBHm_Chr1g0319811</name>
</gene>
<keyword evidence="1" id="KW-0677">Repeat</keyword>
<feature type="compositionally biased region" description="Basic and acidic residues" evidence="3">
    <location>
        <begin position="274"/>
        <end position="283"/>
    </location>
</feature>
<dbReference type="EMBL" id="PDCK01000039">
    <property type="protein sequence ID" value="PRQ55002.1"/>
    <property type="molecule type" value="Genomic_DNA"/>
</dbReference>
<dbReference type="PANTHER" id="PTHR16193">
    <property type="entry name" value="TETRATRICOPEPTIDE REPEAT PROTEIN 27"/>
    <property type="match status" value="1"/>
</dbReference>
<dbReference type="Gramene" id="PRQ55002">
    <property type="protein sequence ID" value="PRQ55002"/>
    <property type="gene ID" value="RchiOBHm_Chr1g0319811"/>
</dbReference>
<keyword evidence="6" id="KW-1185">Reference proteome</keyword>
<name>A0A2P6S8K2_ROSCH</name>
<dbReference type="OMA" id="WASIDSH"/>
<organism evidence="5 6">
    <name type="scientific">Rosa chinensis</name>
    <name type="common">China rose</name>
    <dbReference type="NCBI Taxonomy" id="74649"/>
    <lineage>
        <taxon>Eukaryota</taxon>
        <taxon>Viridiplantae</taxon>
        <taxon>Streptophyta</taxon>
        <taxon>Embryophyta</taxon>
        <taxon>Tracheophyta</taxon>
        <taxon>Spermatophyta</taxon>
        <taxon>Magnoliopsida</taxon>
        <taxon>eudicotyledons</taxon>
        <taxon>Gunneridae</taxon>
        <taxon>Pentapetalae</taxon>
        <taxon>rosids</taxon>
        <taxon>fabids</taxon>
        <taxon>Rosales</taxon>
        <taxon>Rosaceae</taxon>
        <taxon>Rosoideae</taxon>
        <taxon>Rosoideae incertae sedis</taxon>
        <taxon>Rosa</taxon>
    </lineage>
</organism>
<sequence length="356" mass="39450">MNFPAIIVPSIESGRYLEAFTSADANRLVFKLTDSDSLGDHDADRVYSELLRRVESFICEEAEDNGKDQAYRVVVILCIAVAALLAFTQSNLTGWEYYIIYAKILVMKMKDLLFEGSLSCAYGIRSLSWWLARVTFLHQRILDERSSSLFNLLHVFTSETLNHFGTLEKVTSYWGNDLRNGEGSTLVSVIHLEAGMMEYIYARVDSCRLHFESAEAAAGVKLSVTGVLGFRTIHQVEPKAQMVLLANTTSSKSGALCSSESPGPHRYNSIGRNDISKHPSESHEASDILLTPRLVENESESGVISDGIQVGGTAADPLSAIQQAVILAKCLLIEKSTRHDDMQRWEMAPYIEAIDS</sequence>
<accession>A0A2P6S8K2</accession>